<dbReference type="Gene3D" id="3.40.630.30">
    <property type="match status" value="1"/>
</dbReference>
<feature type="domain" description="N-acetyltransferase" evidence="1">
    <location>
        <begin position="11"/>
        <end position="176"/>
    </location>
</feature>
<keyword evidence="3" id="KW-1185">Reference proteome</keyword>
<dbReference type="SUPFAM" id="SSF55729">
    <property type="entry name" value="Acyl-CoA N-acyltransferases (Nat)"/>
    <property type="match status" value="1"/>
</dbReference>
<dbReference type="InterPro" id="IPR000182">
    <property type="entry name" value="GNAT_dom"/>
</dbReference>
<dbReference type="Proteomes" id="UP000645390">
    <property type="component" value="Unassembled WGS sequence"/>
</dbReference>
<proteinExistence type="predicted"/>
<evidence type="ECO:0000313" key="3">
    <source>
        <dbReference type="Proteomes" id="UP000645390"/>
    </source>
</evidence>
<accession>A0ABQ2BPU8</accession>
<dbReference type="PROSITE" id="PS51186">
    <property type="entry name" value="GNAT"/>
    <property type="match status" value="1"/>
</dbReference>
<organism evidence="2 3">
    <name type="scientific">Pedobacter mendelii</name>
    <dbReference type="NCBI Taxonomy" id="1908240"/>
    <lineage>
        <taxon>Bacteria</taxon>
        <taxon>Pseudomonadati</taxon>
        <taxon>Bacteroidota</taxon>
        <taxon>Sphingobacteriia</taxon>
        <taxon>Sphingobacteriales</taxon>
        <taxon>Sphingobacteriaceae</taxon>
        <taxon>Pedobacter</taxon>
    </lineage>
</organism>
<gene>
    <name evidence="2" type="ORF">GCM10008119_37190</name>
</gene>
<protein>
    <submittedName>
        <fullName evidence="2">N-acetyltransferase</fullName>
    </submittedName>
</protein>
<dbReference type="Pfam" id="PF13302">
    <property type="entry name" value="Acetyltransf_3"/>
    <property type="match status" value="1"/>
</dbReference>
<dbReference type="RefSeq" id="WP_188417401.1">
    <property type="nucleotide sequence ID" value="NZ_BMDJ01000016.1"/>
</dbReference>
<dbReference type="InterPro" id="IPR016181">
    <property type="entry name" value="Acyl_CoA_acyltransferase"/>
</dbReference>
<dbReference type="EMBL" id="BMDJ01000016">
    <property type="protein sequence ID" value="GGI29350.1"/>
    <property type="molecule type" value="Genomic_DNA"/>
</dbReference>
<name>A0ABQ2BPU8_9SPHI</name>
<sequence length="181" mass="21420">MEFEILTTKRLNLRRLDPEVYKYVFNKYSDTEIKLFFGLSSDKELSKEREKLDKGISTFNKSFLLFQIIEKDSDKIIGWCGFHTWYVEHNRAEIGYALSENLQKSKGIMTEALFTIIEYGFKKMNLHRIEAFIGPDNIPSLKLIAKFNFTKEGVLREHYWKNSRMEDSVVYSLLKTENYGK</sequence>
<evidence type="ECO:0000313" key="2">
    <source>
        <dbReference type="EMBL" id="GGI29350.1"/>
    </source>
</evidence>
<reference evidence="3" key="1">
    <citation type="journal article" date="2019" name="Int. J. Syst. Evol. Microbiol.">
        <title>The Global Catalogue of Microorganisms (GCM) 10K type strain sequencing project: providing services to taxonomists for standard genome sequencing and annotation.</title>
        <authorList>
            <consortium name="The Broad Institute Genomics Platform"/>
            <consortium name="The Broad Institute Genome Sequencing Center for Infectious Disease"/>
            <person name="Wu L."/>
            <person name="Ma J."/>
        </authorList>
    </citation>
    <scope>NUCLEOTIDE SEQUENCE [LARGE SCALE GENOMIC DNA]</scope>
    <source>
        <strain evidence="3">CCM 8939</strain>
    </source>
</reference>
<evidence type="ECO:0000259" key="1">
    <source>
        <dbReference type="PROSITE" id="PS51186"/>
    </source>
</evidence>
<comment type="caution">
    <text evidence="2">The sequence shown here is derived from an EMBL/GenBank/DDBJ whole genome shotgun (WGS) entry which is preliminary data.</text>
</comment>
<dbReference type="PANTHER" id="PTHR43792">
    <property type="entry name" value="GNAT FAMILY, PUTATIVE (AFU_ORTHOLOGUE AFUA_3G00765)-RELATED-RELATED"/>
    <property type="match status" value="1"/>
</dbReference>
<dbReference type="InterPro" id="IPR051531">
    <property type="entry name" value="N-acetyltransferase"/>
</dbReference>